<dbReference type="Proteomes" id="UP000738431">
    <property type="component" value="Chromosome"/>
</dbReference>
<keyword evidence="2" id="KW-1185">Reference proteome</keyword>
<protein>
    <submittedName>
        <fullName evidence="1">DUF72 domain-containing protein</fullName>
    </submittedName>
</protein>
<dbReference type="RefSeq" id="WP_221032172.1">
    <property type="nucleotide sequence ID" value="NZ_CP139781.1"/>
</dbReference>
<dbReference type="SUPFAM" id="SSF117396">
    <property type="entry name" value="TM1631-like"/>
    <property type="match status" value="1"/>
</dbReference>
<dbReference type="Gene3D" id="3.20.20.410">
    <property type="entry name" value="Protein of unknown function UPF0759"/>
    <property type="match status" value="1"/>
</dbReference>
<evidence type="ECO:0000313" key="1">
    <source>
        <dbReference type="EMBL" id="WRQ89712.1"/>
    </source>
</evidence>
<dbReference type="InterPro" id="IPR036520">
    <property type="entry name" value="UPF0759_sf"/>
</dbReference>
<evidence type="ECO:0000313" key="2">
    <source>
        <dbReference type="Proteomes" id="UP000738431"/>
    </source>
</evidence>
<name>A0ABZ1CDF4_9BACT</name>
<accession>A0ABZ1CDF4</accession>
<dbReference type="InterPro" id="IPR002763">
    <property type="entry name" value="DUF72"/>
</dbReference>
<proteinExistence type="predicted"/>
<reference evidence="1 2" key="1">
    <citation type="submission" date="2023-12" db="EMBL/GenBank/DDBJ databases">
        <title>Description of an unclassified Opitutus bacterium of Verrucomicrobiota.</title>
        <authorList>
            <person name="Zhang D.-F."/>
        </authorList>
    </citation>
    <scope>NUCLEOTIDE SEQUENCE [LARGE SCALE GENOMIC DNA]</scope>
    <source>
        <strain evidence="1 2">WL0086</strain>
    </source>
</reference>
<dbReference type="PANTHER" id="PTHR30348:SF9">
    <property type="entry name" value="UPF0759 PROTEIN YECE"/>
    <property type="match status" value="1"/>
</dbReference>
<dbReference type="Pfam" id="PF01904">
    <property type="entry name" value="DUF72"/>
    <property type="match status" value="1"/>
</dbReference>
<dbReference type="PANTHER" id="PTHR30348">
    <property type="entry name" value="UNCHARACTERIZED PROTEIN YECE"/>
    <property type="match status" value="1"/>
</dbReference>
<organism evidence="1 2">
    <name type="scientific">Actomonas aquatica</name>
    <dbReference type="NCBI Taxonomy" id="2866162"/>
    <lineage>
        <taxon>Bacteria</taxon>
        <taxon>Pseudomonadati</taxon>
        <taxon>Verrucomicrobiota</taxon>
        <taxon>Opitutia</taxon>
        <taxon>Opitutales</taxon>
        <taxon>Opitutaceae</taxon>
        <taxon>Actomonas</taxon>
    </lineage>
</organism>
<dbReference type="EMBL" id="CP139781">
    <property type="protein sequence ID" value="WRQ89712.1"/>
    <property type="molecule type" value="Genomic_DNA"/>
</dbReference>
<sequence length="307" mass="34345">MSEAGAAGAVSTRVRIGCPVWAHAPWRGTFFTREARREEFLGQYASVFATAEGNATFYGLPSEKTVARWAEEAPDWWRFAFKFPRVISHDRALLNCAGDTAAFFARLEPVAERCGPFFLQLHQNFGPERLELLRDYLAGLPSGFSYAVEVRNRAFFTNGKDETALDAMLCELGVDRVNFDTRPLFAAAVDREDDAAQEALSKKPRVPVRFTATGRRPFVRWVGDPQVVKNDAWLAEWVDVVARWVEEGREPYVFIHHADDLHAPPLARRFQAMLHARCPAAVPAPAVWPGEAEPGEDELPGAQLGLF</sequence>
<gene>
    <name evidence="1" type="ORF">K1X11_009860</name>
</gene>